<gene>
    <name evidence="2" type="ORF">B0H67DRAFT_586156</name>
</gene>
<dbReference type="Proteomes" id="UP001172102">
    <property type="component" value="Unassembled WGS sequence"/>
</dbReference>
<reference evidence="2" key="1">
    <citation type="submission" date="2023-06" db="EMBL/GenBank/DDBJ databases">
        <title>Genome-scale phylogeny and comparative genomics of the fungal order Sordariales.</title>
        <authorList>
            <consortium name="Lawrence Berkeley National Laboratory"/>
            <person name="Hensen N."/>
            <person name="Bonometti L."/>
            <person name="Westerberg I."/>
            <person name="Brannstrom I.O."/>
            <person name="Guillou S."/>
            <person name="Cros-Aarteil S."/>
            <person name="Calhoun S."/>
            <person name="Haridas S."/>
            <person name="Kuo A."/>
            <person name="Mondo S."/>
            <person name="Pangilinan J."/>
            <person name="Riley R."/>
            <person name="Labutti K."/>
            <person name="Andreopoulos B."/>
            <person name="Lipzen A."/>
            <person name="Chen C."/>
            <person name="Yanf M."/>
            <person name="Daum C."/>
            <person name="Ng V."/>
            <person name="Clum A."/>
            <person name="Steindorff A."/>
            <person name="Ohm R."/>
            <person name="Martin F."/>
            <person name="Silar P."/>
            <person name="Natvig D."/>
            <person name="Lalanne C."/>
            <person name="Gautier V."/>
            <person name="Ament-Velasquez S.L."/>
            <person name="Kruys A."/>
            <person name="Hutchinson M.I."/>
            <person name="Powell A.J."/>
            <person name="Barry K."/>
            <person name="Miller A.N."/>
            <person name="Grigoriev I.V."/>
            <person name="Debuchy R."/>
            <person name="Gladieux P."/>
            <person name="Thoren M.H."/>
            <person name="Johannesson H."/>
        </authorList>
    </citation>
    <scope>NUCLEOTIDE SEQUENCE</scope>
    <source>
        <strain evidence="2">SMH4607-1</strain>
    </source>
</reference>
<feature type="compositionally biased region" description="Low complexity" evidence="1">
    <location>
        <begin position="177"/>
        <end position="187"/>
    </location>
</feature>
<name>A0AA40A9E7_9PEZI</name>
<dbReference type="AlphaFoldDB" id="A0AA40A9E7"/>
<protein>
    <submittedName>
        <fullName evidence="2">Uncharacterized protein</fullName>
    </submittedName>
</protein>
<feature type="region of interest" description="Disordered" evidence="1">
    <location>
        <begin position="1"/>
        <end position="22"/>
    </location>
</feature>
<evidence type="ECO:0000313" key="2">
    <source>
        <dbReference type="EMBL" id="KAK0711717.1"/>
    </source>
</evidence>
<sequence length="212" mass="23045">MPNANPKYYPGRRDPRQKTKANPHMHRLAMPLSIDASSALAASPDSHQFSRHQSRLPSSTKHGLESSVWVCNVQACAGPMSGSACATLQRSAAIPYTSASLPCHLNHAPSLGPTPTRPVRRRRCSRAARARPDCGRASPLYPPWKCQSPFFPNLKVLFTVVSVRGILTTYLPLRNYGKSGSSQQGDNQGSGAGCGAHRNPRAILWKRLEKGP</sequence>
<comment type="caution">
    <text evidence="2">The sequence shown here is derived from an EMBL/GenBank/DDBJ whole genome shotgun (WGS) entry which is preliminary data.</text>
</comment>
<proteinExistence type="predicted"/>
<evidence type="ECO:0000256" key="1">
    <source>
        <dbReference type="SAM" id="MobiDB-lite"/>
    </source>
</evidence>
<evidence type="ECO:0000313" key="3">
    <source>
        <dbReference type="Proteomes" id="UP001172102"/>
    </source>
</evidence>
<organism evidence="2 3">
    <name type="scientific">Lasiosphaeris hirsuta</name>
    <dbReference type="NCBI Taxonomy" id="260670"/>
    <lineage>
        <taxon>Eukaryota</taxon>
        <taxon>Fungi</taxon>
        <taxon>Dikarya</taxon>
        <taxon>Ascomycota</taxon>
        <taxon>Pezizomycotina</taxon>
        <taxon>Sordariomycetes</taxon>
        <taxon>Sordariomycetidae</taxon>
        <taxon>Sordariales</taxon>
        <taxon>Lasiosphaeriaceae</taxon>
        <taxon>Lasiosphaeris</taxon>
    </lineage>
</organism>
<accession>A0AA40A9E7</accession>
<feature type="region of interest" description="Disordered" evidence="1">
    <location>
        <begin position="177"/>
        <end position="197"/>
    </location>
</feature>
<dbReference type="EMBL" id="JAUKUA010000005">
    <property type="protein sequence ID" value="KAK0711717.1"/>
    <property type="molecule type" value="Genomic_DNA"/>
</dbReference>
<keyword evidence="3" id="KW-1185">Reference proteome</keyword>